<gene>
    <name evidence="1" type="ORF">HaLaN_17777</name>
</gene>
<accession>A0A699ZNX0</accession>
<organism evidence="1 2">
    <name type="scientific">Haematococcus lacustris</name>
    <name type="common">Green alga</name>
    <name type="synonym">Haematococcus pluvialis</name>
    <dbReference type="NCBI Taxonomy" id="44745"/>
    <lineage>
        <taxon>Eukaryota</taxon>
        <taxon>Viridiplantae</taxon>
        <taxon>Chlorophyta</taxon>
        <taxon>core chlorophytes</taxon>
        <taxon>Chlorophyceae</taxon>
        <taxon>CS clade</taxon>
        <taxon>Chlamydomonadales</taxon>
        <taxon>Haematococcaceae</taxon>
        <taxon>Haematococcus</taxon>
    </lineage>
</organism>
<keyword evidence="2" id="KW-1185">Reference proteome</keyword>
<evidence type="ECO:0000313" key="2">
    <source>
        <dbReference type="Proteomes" id="UP000485058"/>
    </source>
</evidence>
<sequence>MPAQMVLLRSGGPHALQRRLISQAAQCNIQLLWIAGEQQFPSVDSYTMSFVPERKICWPGDGDPNLLNYCTPRCPSGMRETGIIILTCQRGYIGVTILTCVRPDPSTVMQGFYIRRYDASCPVSETSTSRPQHQPAAANTTHLACLIPVDLIP</sequence>
<dbReference type="Proteomes" id="UP000485058">
    <property type="component" value="Unassembled WGS sequence"/>
</dbReference>
<name>A0A699ZNX0_HAELA</name>
<dbReference type="EMBL" id="BLLF01001670">
    <property type="protein sequence ID" value="GFH20626.1"/>
    <property type="molecule type" value="Genomic_DNA"/>
</dbReference>
<dbReference type="AlphaFoldDB" id="A0A699ZNX0"/>
<proteinExistence type="predicted"/>
<evidence type="ECO:0000313" key="1">
    <source>
        <dbReference type="EMBL" id="GFH20626.1"/>
    </source>
</evidence>
<protein>
    <submittedName>
        <fullName evidence="1">Uncharacterized protein</fullName>
    </submittedName>
</protein>
<reference evidence="1 2" key="1">
    <citation type="submission" date="2020-02" db="EMBL/GenBank/DDBJ databases">
        <title>Draft genome sequence of Haematococcus lacustris strain NIES-144.</title>
        <authorList>
            <person name="Morimoto D."/>
            <person name="Nakagawa S."/>
            <person name="Yoshida T."/>
            <person name="Sawayama S."/>
        </authorList>
    </citation>
    <scope>NUCLEOTIDE SEQUENCE [LARGE SCALE GENOMIC DNA]</scope>
    <source>
        <strain evidence="1 2">NIES-144</strain>
    </source>
</reference>
<comment type="caution">
    <text evidence="1">The sequence shown here is derived from an EMBL/GenBank/DDBJ whole genome shotgun (WGS) entry which is preliminary data.</text>
</comment>